<dbReference type="InterPro" id="IPR001849">
    <property type="entry name" value="PH_domain"/>
</dbReference>
<comment type="caution">
    <text evidence="3">The sequence shown here is derived from an EMBL/GenBank/DDBJ whole genome shotgun (WGS) entry which is preliminary data.</text>
</comment>
<dbReference type="SUPFAM" id="SSF50729">
    <property type="entry name" value="PH domain-like"/>
    <property type="match status" value="1"/>
</dbReference>
<evidence type="ECO:0000313" key="4">
    <source>
        <dbReference type="Proteomes" id="UP001189429"/>
    </source>
</evidence>
<accession>A0ABN9VRG2</accession>
<feature type="compositionally biased region" description="Basic and acidic residues" evidence="1">
    <location>
        <begin position="341"/>
        <end position="351"/>
    </location>
</feature>
<dbReference type="Proteomes" id="UP001189429">
    <property type="component" value="Unassembled WGS sequence"/>
</dbReference>
<gene>
    <name evidence="3" type="ORF">PCOR1329_LOCUS59752</name>
</gene>
<dbReference type="EMBL" id="CAUYUJ010017460">
    <property type="protein sequence ID" value="CAK0875002.1"/>
    <property type="molecule type" value="Genomic_DNA"/>
</dbReference>
<sequence length="473" mass="51196">MWLSSDGTFRSWLKRVKGDQSQWKWLQRTTSRYYTVDFKTQKFYYSQDQVQKNISQPVSFQDLKGAELLKGRGQGKQGGCGFLVHTFARTYELYAASEALAERWVESLNAATNLASGDRDGHYAEAYCLPDRAASGWTLDPQSRVGAWQLAGASPSPTRSGGAVADVFDEAGDDSEARCREALYQIPNDVRSAAAEREPRWAQLSWSERLSTVQSFAGGTGHGIAYPTAAQTSSPQSDGLRHRRRLAPSCPWAPFEEERLSSAALSAVPLASHAGAENAGTTGALLSSRPGSEAWDAAMFATPREVPLEVDAARAGPEVQEQCRVALVTMPCSIRSAAALDRTKRPGHDSRGPSGSRPSAATACSTASSARTSSGHQQLCGSSPWQHFVTGAMQQERDRTVAPCSESQRLQAIFAYSDSLQMLVGHHVEALGPTGSHRWHAAERREGWRGSASWQWGVGQLVGSSSTHLHPGA</sequence>
<dbReference type="InterPro" id="IPR011993">
    <property type="entry name" value="PH-like_dom_sf"/>
</dbReference>
<name>A0ABN9VRG2_9DINO</name>
<proteinExistence type="predicted"/>
<dbReference type="Gene3D" id="2.30.29.30">
    <property type="entry name" value="Pleckstrin-homology domain (PH domain)/Phosphotyrosine-binding domain (PTB)"/>
    <property type="match status" value="1"/>
</dbReference>
<feature type="domain" description="PH" evidence="2">
    <location>
        <begin position="7"/>
        <end position="115"/>
    </location>
</feature>
<evidence type="ECO:0000313" key="3">
    <source>
        <dbReference type="EMBL" id="CAK0875002.1"/>
    </source>
</evidence>
<evidence type="ECO:0000256" key="1">
    <source>
        <dbReference type="SAM" id="MobiDB-lite"/>
    </source>
</evidence>
<protein>
    <recommendedName>
        <fullName evidence="2">PH domain-containing protein</fullName>
    </recommendedName>
</protein>
<keyword evidence="4" id="KW-1185">Reference proteome</keyword>
<feature type="compositionally biased region" description="Low complexity" evidence="1">
    <location>
        <begin position="356"/>
        <end position="374"/>
    </location>
</feature>
<dbReference type="SMART" id="SM00233">
    <property type="entry name" value="PH"/>
    <property type="match status" value="1"/>
</dbReference>
<feature type="region of interest" description="Disordered" evidence="1">
    <location>
        <begin position="338"/>
        <end position="380"/>
    </location>
</feature>
<evidence type="ECO:0000259" key="2">
    <source>
        <dbReference type="SMART" id="SM00233"/>
    </source>
</evidence>
<organism evidence="3 4">
    <name type="scientific">Prorocentrum cordatum</name>
    <dbReference type="NCBI Taxonomy" id="2364126"/>
    <lineage>
        <taxon>Eukaryota</taxon>
        <taxon>Sar</taxon>
        <taxon>Alveolata</taxon>
        <taxon>Dinophyceae</taxon>
        <taxon>Prorocentrales</taxon>
        <taxon>Prorocentraceae</taxon>
        <taxon>Prorocentrum</taxon>
    </lineage>
</organism>
<reference evidence="3" key="1">
    <citation type="submission" date="2023-10" db="EMBL/GenBank/DDBJ databases">
        <authorList>
            <person name="Chen Y."/>
            <person name="Shah S."/>
            <person name="Dougan E. K."/>
            <person name="Thang M."/>
            <person name="Chan C."/>
        </authorList>
    </citation>
    <scope>NUCLEOTIDE SEQUENCE [LARGE SCALE GENOMIC DNA]</scope>
</reference>